<sequence>MDTNSIALEYSNKFNRIHKMYEEDDLQGVIDGAEELLDDSKLPKHLRMKTLILLACCTDDWDDAEELRNEAEDMYHIAHAHWPRDAEVNEVLREIRKCLDCLGKAQYEKMWGEEEEEEEEEEEVGGENEERQEEEAEEKEAADGSDEDDQKDEKPAASGRNQLALRGLGQSKPSDPDSPGPGRQLRRHPSTTVASAAGGSTGTSLAITDCDQGNFAIRSSSAFAAGPVGYDEESACQEKPDDKGRLGQESSYDDEDDNQAGSSQFKGWFNVWTNLWAKTRTGDVKWHSWPAPIQQAAREKCRQSTRSGRECQPGGKPSG</sequence>
<evidence type="ECO:0000313" key="2">
    <source>
        <dbReference type="EMBL" id="KAK7529254.1"/>
    </source>
</evidence>
<evidence type="ECO:0000256" key="1">
    <source>
        <dbReference type="SAM" id="MobiDB-lite"/>
    </source>
</evidence>
<protein>
    <submittedName>
        <fullName evidence="2">Uncharacterized protein</fullName>
    </submittedName>
</protein>
<organism evidence="2 3">
    <name type="scientific">Phyllosticta citribraziliensis</name>
    <dbReference type="NCBI Taxonomy" id="989973"/>
    <lineage>
        <taxon>Eukaryota</taxon>
        <taxon>Fungi</taxon>
        <taxon>Dikarya</taxon>
        <taxon>Ascomycota</taxon>
        <taxon>Pezizomycotina</taxon>
        <taxon>Dothideomycetes</taxon>
        <taxon>Dothideomycetes incertae sedis</taxon>
        <taxon>Botryosphaeriales</taxon>
        <taxon>Phyllostictaceae</taxon>
        <taxon>Phyllosticta</taxon>
    </lineage>
</organism>
<comment type="caution">
    <text evidence="2">The sequence shown here is derived from an EMBL/GenBank/DDBJ whole genome shotgun (WGS) entry which is preliminary data.</text>
</comment>
<feature type="region of interest" description="Disordered" evidence="1">
    <location>
        <begin position="283"/>
        <end position="319"/>
    </location>
</feature>
<accession>A0ABR1L244</accession>
<dbReference type="GeneID" id="92036790"/>
<reference evidence="2 3" key="1">
    <citation type="submission" date="2024-04" db="EMBL/GenBank/DDBJ databases">
        <title>Phyllosticta paracitricarpa is synonymous to the EU quarantine fungus P. citricarpa based on phylogenomic analyses.</title>
        <authorList>
            <consortium name="Lawrence Berkeley National Laboratory"/>
            <person name="Van ingen-buijs V.A."/>
            <person name="Van westerhoven A.C."/>
            <person name="Haridas S."/>
            <person name="Skiadas P."/>
            <person name="Martin F."/>
            <person name="Groenewald J.Z."/>
            <person name="Crous P.W."/>
            <person name="Seidl M.F."/>
        </authorList>
    </citation>
    <scope>NUCLEOTIDE SEQUENCE [LARGE SCALE GENOMIC DNA]</scope>
    <source>
        <strain evidence="2 3">CPC 17464</strain>
    </source>
</reference>
<feature type="region of interest" description="Disordered" evidence="1">
    <location>
        <begin position="227"/>
        <end position="264"/>
    </location>
</feature>
<keyword evidence="3" id="KW-1185">Reference proteome</keyword>
<feature type="compositionally biased region" description="Basic and acidic residues" evidence="1">
    <location>
        <begin position="236"/>
        <end position="246"/>
    </location>
</feature>
<dbReference type="Proteomes" id="UP001360953">
    <property type="component" value="Unassembled WGS sequence"/>
</dbReference>
<dbReference type="RefSeq" id="XP_066649834.1">
    <property type="nucleotide sequence ID" value="XM_066803884.1"/>
</dbReference>
<feature type="compositionally biased region" description="Acidic residues" evidence="1">
    <location>
        <begin position="113"/>
        <end position="150"/>
    </location>
</feature>
<dbReference type="EMBL" id="JBBPEH010000017">
    <property type="protein sequence ID" value="KAK7529254.1"/>
    <property type="molecule type" value="Genomic_DNA"/>
</dbReference>
<gene>
    <name evidence="2" type="ORF">J3D65DRAFT_689300</name>
</gene>
<evidence type="ECO:0000313" key="3">
    <source>
        <dbReference type="Proteomes" id="UP001360953"/>
    </source>
</evidence>
<proteinExistence type="predicted"/>
<name>A0ABR1L244_9PEZI</name>
<feature type="region of interest" description="Disordered" evidence="1">
    <location>
        <begin position="110"/>
        <end position="207"/>
    </location>
</feature>